<evidence type="ECO:0000313" key="2">
    <source>
        <dbReference type="EMBL" id="EGC16398.1"/>
    </source>
</evidence>
<organism evidence="2 3">
    <name type="scientific">Kingella denitrificans ATCC 33394</name>
    <dbReference type="NCBI Taxonomy" id="888741"/>
    <lineage>
        <taxon>Bacteria</taxon>
        <taxon>Pseudomonadati</taxon>
        <taxon>Pseudomonadota</taxon>
        <taxon>Betaproteobacteria</taxon>
        <taxon>Neisseriales</taxon>
        <taxon>Neisseriaceae</taxon>
        <taxon>Kingella</taxon>
    </lineage>
</organism>
<name>F0F298_9NEIS</name>
<keyword evidence="3" id="KW-1185">Reference proteome</keyword>
<feature type="transmembrane region" description="Helical" evidence="1">
    <location>
        <begin position="27"/>
        <end position="48"/>
    </location>
</feature>
<dbReference type="RefSeq" id="WP_003784408.1">
    <property type="nucleotide sequence ID" value="NZ_GL870929.1"/>
</dbReference>
<sequence length="246" mass="28847">MQYFTGGGVKQYVQHEADGMKSDLTQIGASIMQWALIPILFIAAIYLIKEIFAPSKKKKQQNTPARENNTQLFADPVAEEPELEDENQFYYDADIGAYVNQEGIIVDETGEPVNMGDEEFYEYLRQSFPEDAERLIAEYKENFGVEDEGEDDPNKPREGEDMMDWAKRTMSEEEYREFVAENVTDPEEAAEYIERYERDLEYLAEDMHESIDEEILHDLEQRDPEAAREYYQYSVEESERRNGFRE</sequence>
<dbReference type="EMBL" id="AEWV01000042">
    <property type="protein sequence ID" value="EGC16398.1"/>
    <property type="molecule type" value="Genomic_DNA"/>
</dbReference>
<proteinExistence type="predicted"/>
<evidence type="ECO:0000256" key="1">
    <source>
        <dbReference type="SAM" id="Phobius"/>
    </source>
</evidence>
<keyword evidence="1" id="KW-1133">Transmembrane helix</keyword>
<dbReference type="HOGENOM" id="CLU_1127898_0_0_4"/>
<evidence type="ECO:0000313" key="3">
    <source>
        <dbReference type="Proteomes" id="UP000004088"/>
    </source>
</evidence>
<comment type="caution">
    <text evidence="2">The sequence shown here is derived from an EMBL/GenBank/DDBJ whole genome shotgun (WGS) entry which is preliminary data.</text>
</comment>
<dbReference type="Proteomes" id="UP000004088">
    <property type="component" value="Unassembled WGS sequence"/>
</dbReference>
<protein>
    <submittedName>
        <fullName evidence="2">Uncharacterized protein</fullName>
    </submittedName>
</protein>
<gene>
    <name evidence="2" type="ORF">HMPREF9098_2233</name>
</gene>
<keyword evidence="1" id="KW-0472">Membrane</keyword>
<accession>F0F298</accession>
<dbReference type="STRING" id="888741.HMPREF9098_2233"/>
<keyword evidence="1" id="KW-0812">Transmembrane</keyword>
<dbReference type="AlphaFoldDB" id="F0F298"/>
<reference evidence="2 3" key="1">
    <citation type="submission" date="2011-01" db="EMBL/GenBank/DDBJ databases">
        <authorList>
            <person name="Muzny D."/>
            <person name="Qin X."/>
            <person name="Deng J."/>
            <person name="Jiang H."/>
            <person name="Liu Y."/>
            <person name="Qu J."/>
            <person name="Song X.-Z."/>
            <person name="Zhang L."/>
            <person name="Thornton R."/>
            <person name="Coyle M."/>
            <person name="Francisco L."/>
            <person name="Jackson L."/>
            <person name="Javaid M."/>
            <person name="Korchina V."/>
            <person name="Kovar C."/>
            <person name="Mata R."/>
            <person name="Mathew T."/>
            <person name="Ngo R."/>
            <person name="Nguyen L."/>
            <person name="Nguyen N."/>
            <person name="Okwuonu G."/>
            <person name="Ongeri F."/>
            <person name="Pham C."/>
            <person name="Simmons D."/>
            <person name="Wilczek-Boney K."/>
            <person name="Hale W."/>
            <person name="Jakkamsetti A."/>
            <person name="Pham P."/>
            <person name="Ruth R."/>
            <person name="San Lucas F."/>
            <person name="Warren J."/>
            <person name="Zhang J."/>
            <person name="Zhao Z."/>
            <person name="Zhou C."/>
            <person name="Zhu D."/>
            <person name="Lee S."/>
            <person name="Bess C."/>
            <person name="Blankenburg K."/>
            <person name="Forbes L."/>
            <person name="Fu Q."/>
            <person name="Gubbala S."/>
            <person name="Hirani K."/>
            <person name="Jayaseelan J.C."/>
            <person name="Lara F."/>
            <person name="Munidasa M."/>
            <person name="Palculict T."/>
            <person name="Patil S."/>
            <person name="Pu L.-L."/>
            <person name="Saada N."/>
            <person name="Tang L."/>
            <person name="Weissenberger G."/>
            <person name="Zhu Y."/>
            <person name="Hemphill L."/>
            <person name="Shang Y."/>
            <person name="Youmans B."/>
            <person name="Ayvaz T."/>
            <person name="Ross M."/>
            <person name="Santibanez J."/>
            <person name="Aqrawi P."/>
            <person name="Gross S."/>
            <person name="Joshi V."/>
            <person name="Fowler G."/>
            <person name="Nazareth L."/>
            <person name="Reid J."/>
            <person name="Worley K."/>
            <person name="Petrosino J."/>
            <person name="Highlander S."/>
            <person name="Gibbs R."/>
        </authorList>
    </citation>
    <scope>NUCLEOTIDE SEQUENCE [LARGE SCALE GENOMIC DNA]</scope>
    <source>
        <strain evidence="2 3">ATCC 33394</strain>
    </source>
</reference>